<sequence>MKLRKYRESDCEAIVSLFYDTVHNVNIRDYSEIQLNVWAPKSADFKGWNKSLLETRTAVAEIENVVVGFGNIDSTGYLDCLFVHKNHQGEGIATALCDALEATANGVITTHSSITAKPFFENRGYKLVRKQVVERQGVALINYVMEKNQVI</sequence>
<accession>A0A3D8BFR4</accession>
<dbReference type="AlphaFoldDB" id="A0A3D8BFR4"/>
<dbReference type="CDD" id="cd04301">
    <property type="entry name" value="NAT_SF"/>
    <property type="match status" value="1"/>
</dbReference>
<dbReference type="Pfam" id="PF13673">
    <property type="entry name" value="Acetyltransf_10"/>
    <property type="match status" value="1"/>
</dbReference>
<dbReference type="PROSITE" id="PS51186">
    <property type="entry name" value="GNAT"/>
    <property type="match status" value="1"/>
</dbReference>
<dbReference type="SUPFAM" id="SSF55729">
    <property type="entry name" value="Acyl-CoA N-acyltransferases (Nat)"/>
    <property type="match status" value="1"/>
</dbReference>
<name>A0A3D8BFR4_LISMN</name>
<dbReference type="GO" id="GO:0016747">
    <property type="term" value="F:acyltransferase activity, transferring groups other than amino-acyl groups"/>
    <property type="evidence" value="ECO:0007669"/>
    <property type="project" value="InterPro"/>
</dbReference>
<dbReference type="InterPro" id="IPR016181">
    <property type="entry name" value="Acyl_CoA_acyltransferase"/>
</dbReference>
<dbReference type="RefSeq" id="WP_031644628.1">
    <property type="nucleotide sequence ID" value="NZ_JOJS01000009.1"/>
</dbReference>
<evidence type="ECO:0000313" key="1">
    <source>
        <dbReference type="EMBL" id="EAG2516588.1"/>
    </source>
</evidence>
<proteinExistence type="predicted"/>
<protein>
    <submittedName>
        <fullName evidence="1">GNAT family N-acetyltransferase</fullName>
    </submittedName>
</protein>
<evidence type="ECO:0000313" key="2">
    <source>
        <dbReference type="Proteomes" id="UP000525850"/>
    </source>
</evidence>
<comment type="caution">
    <text evidence="1">The sequence shown here is derived from an EMBL/GenBank/DDBJ whole genome shotgun (WGS) entry which is preliminary data.</text>
</comment>
<dbReference type="PANTHER" id="PTHR43451">
    <property type="entry name" value="ACETYLTRANSFERASE (GNAT) FAMILY PROTEIN"/>
    <property type="match status" value="1"/>
</dbReference>
<dbReference type="EMBL" id="AABBAW010000025">
    <property type="protein sequence ID" value="EAG2516588.1"/>
    <property type="molecule type" value="Genomic_DNA"/>
</dbReference>
<dbReference type="InterPro" id="IPR052564">
    <property type="entry name" value="N-acetyltrans/Recomb-assoc"/>
</dbReference>
<dbReference type="Proteomes" id="UP000525850">
    <property type="component" value="Unassembled WGS sequence"/>
</dbReference>
<dbReference type="PANTHER" id="PTHR43451:SF1">
    <property type="entry name" value="ACETYLTRANSFERASE"/>
    <property type="match status" value="1"/>
</dbReference>
<dbReference type="Gene3D" id="3.40.630.30">
    <property type="match status" value="1"/>
</dbReference>
<keyword evidence="1" id="KW-0808">Transferase</keyword>
<reference evidence="1 2" key="1">
    <citation type="submission" date="2018-06" db="EMBL/GenBank/DDBJ databases">
        <authorList>
            <consortium name="GenomeTrakr: Next Generation Sequencing Network for Food Pathogen Tracability"/>
        </authorList>
    </citation>
    <scope>NUCLEOTIDE SEQUENCE [LARGE SCALE GENOMIC DNA]</scope>
    <source>
        <strain evidence="1 2">FDA960927-006-004</strain>
    </source>
</reference>
<gene>
    <name evidence="1" type="ORF">B1N52_15775</name>
</gene>
<dbReference type="InterPro" id="IPR000182">
    <property type="entry name" value="GNAT_dom"/>
</dbReference>
<organism evidence="1 2">
    <name type="scientific">Listeria monocytogenes</name>
    <dbReference type="NCBI Taxonomy" id="1639"/>
    <lineage>
        <taxon>Bacteria</taxon>
        <taxon>Bacillati</taxon>
        <taxon>Bacillota</taxon>
        <taxon>Bacilli</taxon>
        <taxon>Bacillales</taxon>
        <taxon>Listeriaceae</taxon>
        <taxon>Listeria</taxon>
    </lineage>
</organism>